<dbReference type="AlphaFoldDB" id="A0A381Z5F4"/>
<evidence type="ECO:0000256" key="5">
    <source>
        <dbReference type="SAM" id="Phobius"/>
    </source>
</evidence>
<keyword evidence="2 5" id="KW-0812">Transmembrane</keyword>
<keyword evidence="4 5" id="KW-0472">Membrane</keyword>
<feature type="non-terminal residue" evidence="6">
    <location>
        <position position="1"/>
    </location>
</feature>
<accession>A0A381Z5F4</accession>
<reference evidence="6" key="1">
    <citation type="submission" date="2018-05" db="EMBL/GenBank/DDBJ databases">
        <authorList>
            <person name="Lanie J.A."/>
            <person name="Ng W.-L."/>
            <person name="Kazmierczak K.M."/>
            <person name="Andrzejewski T.M."/>
            <person name="Davidsen T.M."/>
            <person name="Wayne K.J."/>
            <person name="Tettelin H."/>
            <person name="Glass J.I."/>
            <person name="Rusch D."/>
            <person name="Podicherti R."/>
            <person name="Tsui H.-C.T."/>
            <person name="Winkler M.E."/>
        </authorList>
    </citation>
    <scope>NUCLEOTIDE SEQUENCE</scope>
</reference>
<name>A0A381Z5F4_9ZZZZ</name>
<feature type="transmembrane region" description="Helical" evidence="5">
    <location>
        <begin position="93"/>
        <end position="113"/>
    </location>
</feature>
<organism evidence="6">
    <name type="scientific">marine metagenome</name>
    <dbReference type="NCBI Taxonomy" id="408172"/>
    <lineage>
        <taxon>unclassified sequences</taxon>
        <taxon>metagenomes</taxon>
        <taxon>ecological metagenomes</taxon>
    </lineage>
</organism>
<comment type="subcellular location">
    <subcellularLocation>
        <location evidence="1">Membrane</location>
        <topology evidence="1">Multi-pass membrane protein</topology>
    </subcellularLocation>
</comment>
<feature type="transmembrane region" description="Helical" evidence="5">
    <location>
        <begin position="31"/>
        <end position="55"/>
    </location>
</feature>
<evidence type="ECO:0000256" key="2">
    <source>
        <dbReference type="ARBA" id="ARBA00022692"/>
    </source>
</evidence>
<proteinExistence type="predicted"/>
<evidence type="ECO:0008006" key="7">
    <source>
        <dbReference type="Google" id="ProtNLM"/>
    </source>
</evidence>
<evidence type="ECO:0000313" key="6">
    <source>
        <dbReference type="EMBL" id="SVA84033.1"/>
    </source>
</evidence>
<feature type="transmembrane region" description="Helical" evidence="5">
    <location>
        <begin position="67"/>
        <end position="87"/>
    </location>
</feature>
<sequence>VPKVQLAIRTLRSYINAVEQKDHTWETACHLSALVLVAGLVPAANVLAPLIIWIIRKNQSPGADRHGRAVLNFQLAMTLYFSILFLLSKINGLEVPVGVCLRAWAYINIFLILRGGYQAAKGDLFKYPFSIRFFPQ</sequence>
<gene>
    <name evidence="6" type="ORF">METZ01_LOCUS136887</name>
</gene>
<keyword evidence="3 5" id="KW-1133">Transmembrane helix</keyword>
<dbReference type="EMBL" id="UINC01019880">
    <property type="protein sequence ID" value="SVA84033.1"/>
    <property type="molecule type" value="Genomic_DNA"/>
</dbReference>
<evidence type="ECO:0000256" key="3">
    <source>
        <dbReference type="ARBA" id="ARBA00022989"/>
    </source>
</evidence>
<evidence type="ECO:0000256" key="1">
    <source>
        <dbReference type="ARBA" id="ARBA00004141"/>
    </source>
</evidence>
<protein>
    <recommendedName>
        <fullName evidence="7">DUF4870 domain-containing protein</fullName>
    </recommendedName>
</protein>
<dbReference type="Pfam" id="PF09685">
    <property type="entry name" value="MamF_MmsF"/>
    <property type="match status" value="1"/>
</dbReference>
<evidence type="ECO:0000256" key="4">
    <source>
        <dbReference type="ARBA" id="ARBA00023136"/>
    </source>
</evidence>
<dbReference type="InterPro" id="IPR019109">
    <property type="entry name" value="MamF_MmsF"/>
</dbReference>